<dbReference type="PANTHER" id="PTHR22967">
    <property type="entry name" value="SERINE/THREONINE PROTEIN KINASE"/>
    <property type="match status" value="1"/>
</dbReference>
<feature type="domain" description="C2 tensin-type" evidence="9">
    <location>
        <begin position="528"/>
        <end position="666"/>
    </location>
</feature>
<keyword evidence="2" id="KW-0597">Phosphoprotein</keyword>
<feature type="compositionally biased region" description="Low complexity" evidence="5">
    <location>
        <begin position="311"/>
        <end position="324"/>
    </location>
</feature>
<dbReference type="Proteomes" id="UP001186944">
    <property type="component" value="Unassembled WGS sequence"/>
</dbReference>
<dbReference type="SMART" id="SM01326">
    <property type="entry name" value="PTEN_C2"/>
    <property type="match status" value="1"/>
</dbReference>
<feature type="compositionally biased region" description="Polar residues" evidence="5">
    <location>
        <begin position="1165"/>
        <end position="1182"/>
    </location>
</feature>
<comment type="subcellular location">
    <subcellularLocation>
        <location evidence="1">Cytoplasmic vesicle</location>
        <location evidence="1">Clathrin-coated vesicle</location>
    </subcellularLocation>
</comment>
<dbReference type="GO" id="GO:0004674">
    <property type="term" value="F:protein serine/threonine kinase activity"/>
    <property type="evidence" value="ECO:0007669"/>
    <property type="project" value="TreeGrafter"/>
</dbReference>
<evidence type="ECO:0000259" key="8">
    <source>
        <dbReference type="PROSITE" id="PS51181"/>
    </source>
</evidence>
<evidence type="ECO:0000259" key="6">
    <source>
        <dbReference type="PROSITE" id="PS50011"/>
    </source>
</evidence>
<comment type="caution">
    <text evidence="10">The sequence shown here is derived from an EMBL/GenBank/DDBJ whole genome shotgun (WGS) entry which is preliminary data.</text>
</comment>
<keyword evidence="4" id="KW-0968">Cytoplasmic vesicle</keyword>
<dbReference type="SUPFAM" id="SSF52799">
    <property type="entry name" value="(Phosphotyrosine protein) phosphatases II"/>
    <property type="match status" value="1"/>
</dbReference>
<evidence type="ECO:0000259" key="7">
    <source>
        <dbReference type="PROSITE" id="PS50076"/>
    </source>
</evidence>
<feature type="compositionally biased region" description="Gly residues" evidence="5">
    <location>
        <begin position="1150"/>
        <end position="1161"/>
    </location>
</feature>
<dbReference type="InterPro" id="IPR036869">
    <property type="entry name" value="J_dom_sf"/>
</dbReference>
<feature type="domain" description="Phosphatase tensin-type" evidence="8">
    <location>
        <begin position="355"/>
        <end position="522"/>
    </location>
</feature>
<dbReference type="InterPro" id="IPR001623">
    <property type="entry name" value="DnaJ_domain"/>
</dbReference>
<dbReference type="GO" id="GO:0035612">
    <property type="term" value="F:AP-2 adaptor complex binding"/>
    <property type="evidence" value="ECO:0007669"/>
    <property type="project" value="TreeGrafter"/>
</dbReference>
<dbReference type="InterPro" id="IPR035892">
    <property type="entry name" value="C2_domain_sf"/>
</dbReference>
<feature type="compositionally biased region" description="Polar residues" evidence="5">
    <location>
        <begin position="992"/>
        <end position="1001"/>
    </location>
</feature>
<evidence type="ECO:0000313" key="10">
    <source>
        <dbReference type="EMBL" id="KAK3091567.1"/>
    </source>
</evidence>
<dbReference type="PROSITE" id="PS50011">
    <property type="entry name" value="PROTEIN_KINASE_DOM"/>
    <property type="match status" value="1"/>
</dbReference>
<feature type="compositionally biased region" description="Low complexity" evidence="5">
    <location>
        <begin position="1108"/>
        <end position="1123"/>
    </location>
</feature>
<feature type="domain" description="J" evidence="7">
    <location>
        <begin position="1301"/>
        <end position="1365"/>
    </location>
</feature>
<dbReference type="Gene3D" id="2.60.40.1110">
    <property type="match status" value="1"/>
</dbReference>
<dbReference type="Pfam" id="PF10409">
    <property type="entry name" value="PTEN_C2"/>
    <property type="match status" value="1"/>
</dbReference>
<evidence type="ECO:0000259" key="9">
    <source>
        <dbReference type="PROSITE" id="PS51182"/>
    </source>
</evidence>
<evidence type="ECO:0000256" key="5">
    <source>
        <dbReference type="SAM" id="MobiDB-lite"/>
    </source>
</evidence>
<feature type="region of interest" description="Disordered" evidence="5">
    <location>
        <begin position="710"/>
        <end position="751"/>
    </location>
</feature>
<dbReference type="PROSITE" id="PS50076">
    <property type="entry name" value="DNAJ_2"/>
    <property type="match status" value="1"/>
</dbReference>
<dbReference type="FunFam" id="3.90.190.10:FF:000008">
    <property type="entry name" value="putative tyrosine-protein phosphatase auxilin isoform X2"/>
    <property type="match status" value="1"/>
</dbReference>
<keyword evidence="11" id="KW-1185">Reference proteome</keyword>
<dbReference type="SUPFAM" id="SSF49562">
    <property type="entry name" value="C2 domain (Calcium/lipid-binding domain, CaLB)"/>
    <property type="match status" value="1"/>
</dbReference>
<keyword evidence="3" id="KW-0547">Nucleotide-binding</keyword>
<dbReference type="InterPro" id="IPR029021">
    <property type="entry name" value="Prot-tyrosine_phosphatase-like"/>
</dbReference>
<feature type="compositionally biased region" description="Low complexity" evidence="5">
    <location>
        <begin position="1058"/>
        <end position="1079"/>
    </location>
</feature>
<dbReference type="PROSITE" id="PS51182">
    <property type="entry name" value="C2_TENSIN"/>
    <property type="match status" value="1"/>
</dbReference>
<gene>
    <name evidence="10" type="ORF">FSP39_020845</name>
</gene>
<protein>
    <recommendedName>
        <fullName evidence="12">Cyclin-G-associated kinase</fullName>
    </recommendedName>
</protein>
<dbReference type="EMBL" id="VSWD01000010">
    <property type="protein sequence ID" value="KAK3091567.1"/>
    <property type="molecule type" value="Genomic_DNA"/>
</dbReference>
<feature type="compositionally biased region" description="Polar residues" evidence="5">
    <location>
        <begin position="1009"/>
        <end position="1018"/>
    </location>
</feature>
<dbReference type="Gene3D" id="1.10.287.110">
    <property type="entry name" value="DnaJ domain"/>
    <property type="match status" value="1"/>
</dbReference>
<evidence type="ECO:0000313" key="11">
    <source>
        <dbReference type="Proteomes" id="UP001186944"/>
    </source>
</evidence>
<feature type="compositionally biased region" description="Basic and acidic residues" evidence="5">
    <location>
        <begin position="1020"/>
        <end position="1029"/>
    </location>
</feature>
<dbReference type="FunFam" id="1.10.287.110:FF:000002">
    <property type="entry name" value="putative tyrosine-protein phosphatase auxilin isoform X2"/>
    <property type="match status" value="1"/>
</dbReference>
<dbReference type="InterPro" id="IPR011009">
    <property type="entry name" value="Kinase-like_dom_sf"/>
</dbReference>
<dbReference type="Gene3D" id="1.10.510.10">
    <property type="entry name" value="Transferase(Phosphotransferase) domain 1"/>
    <property type="match status" value="2"/>
</dbReference>
<dbReference type="GO" id="GO:0045747">
    <property type="term" value="P:positive regulation of Notch signaling pathway"/>
    <property type="evidence" value="ECO:0007669"/>
    <property type="project" value="TreeGrafter"/>
</dbReference>
<dbReference type="InterPro" id="IPR014020">
    <property type="entry name" value="Tensin_C2-dom"/>
</dbReference>
<feature type="domain" description="Protein kinase" evidence="6">
    <location>
        <begin position="36"/>
        <end position="268"/>
    </location>
</feature>
<feature type="compositionally biased region" description="Polar residues" evidence="5">
    <location>
        <begin position="717"/>
        <end position="727"/>
    </location>
</feature>
<dbReference type="PANTHER" id="PTHR22967:SF105">
    <property type="entry name" value="CYCLIN-G-ASSOCIATED KINASE"/>
    <property type="match status" value="1"/>
</dbReference>
<dbReference type="PROSITE" id="PS51181">
    <property type="entry name" value="PPASE_TENSIN"/>
    <property type="match status" value="1"/>
</dbReference>
<dbReference type="GO" id="GO:2000369">
    <property type="term" value="P:regulation of clathrin-dependent endocytosis"/>
    <property type="evidence" value="ECO:0007669"/>
    <property type="project" value="TreeGrafter"/>
</dbReference>
<proteinExistence type="predicted"/>
<accession>A0AA88XWA3</accession>
<feature type="compositionally biased region" description="Polar residues" evidence="5">
    <location>
        <begin position="1195"/>
        <end position="1204"/>
    </location>
</feature>
<feature type="region of interest" description="Disordered" evidence="5">
    <location>
        <begin position="300"/>
        <end position="328"/>
    </location>
</feature>
<evidence type="ECO:0008006" key="12">
    <source>
        <dbReference type="Google" id="ProtNLM"/>
    </source>
</evidence>
<feature type="compositionally biased region" description="Polar residues" evidence="5">
    <location>
        <begin position="1080"/>
        <end position="1091"/>
    </location>
</feature>
<dbReference type="GO" id="GO:0030136">
    <property type="term" value="C:clathrin-coated vesicle"/>
    <property type="evidence" value="ECO:0007669"/>
    <property type="project" value="UniProtKB-SubCell"/>
</dbReference>
<evidence type="ECO:0000256" key="4">
    <source>
        <dbReference type="ARBA" id="ARBA00023329"/>
    </source>
</evidence>
<feature type="compositionally biased region" description="Basic and acidic residues" evidence="5">
    <location>
        <begin position="728"/>
        <end position="738"/>
    </location>
</feature>
<evidence type="ECO:0000256" key="1">
    <source>
        <dbReference type="ARBA" id="ARBA00004132"/>
    </source>
</evidence>
<evidence type="ECO:0000256" key="3">
    <source>
        <dbReference type="ARBA" id="ARBA00022741"/>
    </source>
</evidence>
<feature type="compositionally biased region" description="Polar residues" evidence="5">
    <location>
        <begin position="922"/>
        <end position="940"/>
    </location>
</feature>
<dbReference type="SUPFAM" id="SSF56112">
    <property type="entry name" value="Protein kinase-like (PK-like)"/>
    <property type="match status" value="1"/>
</dbReference>
<dbReference type="InterPro" id="IPR029023">
    <property type="entry name" value="Tensin_phosphatase"/>
</dbReference>
<dbReference type="GO" id="GO:0005524">
    <property type="term" value="F:ATP binding"/>
    <property type="evidence" value="ECO:0007669"/>
    <property type="project" value="InterPro"/>
</dbReference>
<reference evidence="10" key="1">
    <citation type="submission" date="2019-08" db="EMBL/GenBank/DDBJ databases">
        <title>The improved chromosome-level genome for the pearl oyster Pinctada fucata martensii using PacBio sequencing and Hi-C.</title>
        <authorList>
            <person name="Zheng Z."/>
        </authorList>
    </citation>
    <scope>NUCLEOTIDE SEQUENCE</scope>
    <source>
        <strain evidence="10">ZZ-2019</strain>
        <tissue evidence="10">Adductor muscle</tissue>
    </source>
</reference>
<dbReference type="CDD" id="cd06257">
    <property type="entry name" value="DnaJ"/>
    <property type="match status" value="1"/>
</dbReference>
<feature type="compositionally biased region" description="Polar residues" evidence="5">
    <location>
        <begin position="947"/>
        <end position="972"/>
    </location>
</feature>
<evidence type="ECO:0000256" key="2">
    <source>
        <dbReference type="ARBA" id="ARBA00022553"/>
    </source>
</evidence>
<dbReference type="Gene3D" id="3.90.190.10">
    <property type="entry name" value="Protein tyrosine phosphatase superfamily"/>
    <property type="match status" value="1"/>
</dbReference>
<organism evidence="10 11">
    <name type="scientific">Pinctada imbricata</name>
    <name type="common">Atlantic pearl-oyster</name>
    <name type="synonym">Pinctada martensii</name>
    <dbReference type="NCBI Taxonomy" id="66713"/>
    <lineage>
        <taxon>Eukaryota</taxon>
        <taxon>Metazoa</taxon>
        <taxon>Spiralia</taxon>
        <taxon>Lophotrochozoa</taxon>
        <taxon>Mollusca</taxon>
        <taxon>Bivalvia</taxon>
        <taxon>Autobranchia</taxon>
        <taxon>Pteriomorphia</taxon>
        <taxon>Pterioida</taxon>
        <taxon>Pterioidea</taxon>
        <taxon>Pteriidae</taxon>
        <taxon>Pinctada</taxon>
    </lineage>
</organism>
<feature type="compositionally biased region" description="Polar residues" evidence="5">
    <location>
        <begin position="1132"/>
        <end position="1141"/>
    </location>
</feature>
<dbReference type="InterPro" id="IPR000719">
    <property type="entry name" value="Prot_kinase_dom"/>
</dbReference>
<feature type="region of interest" description="Disordered" evidence="5">
    <location>
        <begin position="893"/>
        <end position="1224"/>
    </location>
</feature>
<name>A0AA88XWA3_PINIB</name>
<dbReference type="FunFam" id="2.60.40.1110:FF:000001">
    <property type="entry name" value="cyclin-G-associated kinase isoform X2"/>
    <property type="match status" value="1"/>
</dbReference>
<feature type="region of interest" description="Disordered" evidence="5">
    <location>
        <begin position="822"/>
        <end position="860"/>
    </location>
</feature>
<dbReference type="SUPFAM" id="SSF46565">
    <property type="entry name" value="Chaperone J-domain"/>
    <property type="match status" value="1"/>
</dbReference>
<dbReference type="Pfam" id="PF00069">
    <property type="entry name" value="Pkinase"/>
    <property type="match status" value="1"/>
</dbReference>
<sequence length="1365" mass="150980">MTDFFKSAFGYLSGTNTGGAENDFVGQSVELGEQKLRVRRVIAEGGFAFVYVAQDIANGKDFALKRLLANDEEKNTAVMDEIRFLKKLSGHPNIVQFIAAASISKEESGHGQAEYLLLTELCSGGQLVDILNNRGCPLPCNDVLQVFYQACRAVQHMHRQSPPIIHRDLKITKNTTPMYRAPEMLDLYQNFPICEASDVWAVYCTYCVLGVHPFEDSAKLRIINANYTIPATDTAYSVFHDLIRSMLKIDPNDRPNVHDIVDQLQQIAAARNVNLKGSLQIADDVDTHIVVDKVESNRRPRSVFYDDESQPDQQYQSQGPGQSSTASSIFSSLKGGAGNLMKNIKDASAKVVETVSATMTKSDIDISYITSRVAVMSFPSEGVESAVKHHIDDVRSYLETRHRNSYAVYNLSQKTYRPAKFENRVSECGWTVKKAPTLANLFAICKNMHLWLRQNPKNVCVVHCLDGKASSATVIGAFLVFTRFFESAQQAMHMFTVRRCAPGVSPAQRRYIEYISEIVGEPGVLPHNKPVMIKSITMMPVPLFSKMRNGCRPFVEVFVGEDRILTTSQEYEKMRGFMIEDGRVNIPLNISGVGDITVVVYHARSTFGGKVQGKITSMKMFQVQFHTGMIKPDTTSMKFTQFDLDQLDTPDKYPDRFCVTIETAVSPNERPRTDSMLPWVKFDSSKLSPKILFANKEELHQCLHDFGASERAKQRLTRSSSLSSNETDSPKHMPKTPEKQVPMTDQQSDMAKDKISEYTNSRQPRNVISSAKDFLSGLDWNNEAKQESEQDAQRRTYMDSEQGAGLLEESDDDDFAALSEQRVRSESYNSLDNGPKNVSKTNIFGEPISNGTNAKQSEDADLLNMGGSVSARTSENINDGVDLLNINEPSQFDVLTGKSSDVPESGFNTNSENTFDPFANFGGSSTSSKPASQPKQNNSEFGFDPFGSSSDTSSKQQTFDPFASSNGQNNDASGLLGSSESSSKDMFDPFSGSGSSSNTQKDTFDPFAQFSNSNTGSKPTVKEPEKESNDFNEFDPFSQNATKSKSQEDEINLLGAWNSSNIANSIPNPNIPRNNSGSNLRQSHSASNLNPSMGMGMPRNSSMTFGLGQQQGSQGASRSGNNSPITAHKPQTESGPGQQQKFDPFAEFGNFGGMGKSGGTNTGSTQRPAAQPQRQGSPSPAAQASPHKVPPQGPKPQQTYQKPNYNVGGFATGARDERGTRKPYGFKPKMDANAFEDLLGGHQFTSNKPDEPKTLGAMKKKTMAEETDPNKLKVMEWIQGKERNIRALLCSLDKILWEEETRWKGAGMHELVTADQVKKMYRKAVLSVHPDKLADSPHFELARLIFMELNDAWAQFEEEGMKSLY</sequence>
<feature type="compositionally biased region" description="Polar residues" evidence="5">
    <location>
        <begin position="826"/>
        <end position="842"/>
    </location>
</feature>